<evidence type="ECO:0000256" key="4">
    <source>
        <dbReference type="SAM" id="SignalP"/>
    </source>
</evidence>
<comment type="subcellular location">
    <subcellularLocation>
        <location evidence="1">Secreted</location>
    </subcellularLocation>
</comment>
<keyword evidence="3 4" id="KW-0732">Signal</keyword>
<evidence type="ECO:0000256" key="2">
    <source>
        <dbReference type="ARBA" id="ARBA00022525"/>
    </source>
</evidence>
<keyword evidence="7" id="KW-1185">Reference proteome</keyword>
<evidence type="ECO:0000313" key="7">
    <source>
        <dbReference type="Proteomes" id="UP001230051"/>
    </source>
</evidence>
<dbReference type="AlphaFoldDB" id="A0AAD8LQP9"/>
<organism evidence="6 7">
    <name type="scientific">Acipenser oxyrinchus oxyrinchus</name>
    <dbReference type="NCBI Taxonomy" id="40147"/>
    <lineage>
        <taxon>Eukaryota</taxon>
        <taxon>Metazoa</taxon>
        <taxon>Chordata</taxon>
        <taxon>Craniata</taxon>
        <taxon>Vertebrata</taxon>
        <taxon>Euteleostomi</taxon>
        <taxon>Actinopterygii</taxon>
        <taxon>Chondrostei</taxon>
        <taxon>Acipenseriformes</taxon>
        <taxon>Acipenseridae</taxon>
        <taxon>Acipenser</taxon>
    </lineage>
</organism>
<dbReference type="Gene3D" id="2.60.120.40">
    <property type="match status" value="1"/>
</dbReference>
<name>A0AAD8LQP9_ACIOX</name>
<proteinExistence type="predicted"/>
<feature type="signal peptide" evidence="4">
    <location>
        <begin position="1"/>
        <end position="19"/>
    </location>
</feature>
<dbReference type="SUPFAM" id="SSF49842">
    <property type="entry name" value="TNF-like"/>
    <property type="match status" value="1"/>
</dbReference>
<evidence type="ECO:0000259" key="5">
    <source>
        <dbReference type="PROSITE" id="PS50871"/>
    </source>
</evidence>
<dbReference type="PANTHER" id="PTHR22923:SF102">
    <property type="entry name" value="CEREBELLIN 13-RELATED"/>
    <property type="match status" value="1"/>
</dbReference>
<keyword evidence="2" id="KW-0964">Secreted</keyword>
<feature type="chain" id="PRO_5042003342" evidence="4">
    <location>
        <begin position="20"/>
        <end position="197"/>
    </location>
</feature>
<dbReference type="PANTHER" id="PTHR22923">
    <property type="entry name" value="CEREBELLIN-RELATED"/>
    <property type="match status" value="1"/>
</dbReference>
<dbReference type="EMBL" id="JAGXEW010000003">
    <property type="protein sequence ID" value="KAK1173410.1"/>
    <property type="molecule type" value="Genomic_DNA"/>
</dbReference>
<dbReference type="GO" id="GO:0005576">
    <property type="term" value="C:extracellular region"/>
    <property type="evidence" value="ECO:0007669"/>
    <property type="project" value="UniProtKB-SubCell"/>
</dbReference>
<evidence type="ECO:0000313" key="6">
    <source>
        <dbReference type="EMBL" id="KAK1173410.1"/>
    </source>
</evidence>
<dbReference type="InterPro" id="IPR001073">
    <property type="entry name" value="C1q_dom"/>
</dbReference>
<dbReference type="PROSITE" id="PS50871">
    <property type="entry name" value="C1Q"/>
    <property type="match status" value="1"/>
</dbReference>
<dbReference type="InterPro" id="IPR008983">
    <property type="entry name" value="Tumour_necrosis_fac-like_dom"/>
</dbReference>
<accession>A0AAD8LQP9</accession>
<reference evidence="6" key="1">
    <citation type="submission" date="2022-02" db="EMBL/GenBank/DDBJ databases">
        <title>Atlantic sturgeon de novo genome assembly.</title>
        <authorList>
            <person name="Stock M."/>
            <person name="Klopp C."/>
            <person name="Guiguen Y."/>
            <person name="Cabau C."/>
            <person name="Parinello H."/>
            <person name="Santidrian Yebra-Pimentel E."/>
            <person name="Kuhl H."/>
            <person name="Dirks R.P."/>
            <person name="Guessner J."/>
            <person name="Wuertz S."/>
            <person name="Du K."/>
            <person name="Schartl M."/>
        </authorList>
    </citation>
    <scope>NUCLEOTIDE SEQUENCE</scope>
    <source>
        <strain evidence="6">STURGEONOMICS-FGT-2020</strain>
        <tissue evidence="6">Whole blood</tissue>
    </source>
</reference>
<comment type="caution">
    <text evidence="6">The sequence shown here is derived from an EMBL/GenBank/DDBJ whole genome shotgun (WGS) entry which is preliminary data.</text>
</comment>
<evidence type="ECO:0000256" key="3">
    <source>
        <dbReference type="ARBA" id="ARBA00022729"/>
    </source>
</evidence>
<sequence>MKALLLGLVSFYMLVSSRTEELPEVDNNNNNKALSSLDITKRFDDLAARLNILEQELKMKQETPRIAFSAALVNEGYCGPFNSPTTLVFSNIFINLGNSYNPSTGIFTAFVKGTYYFSFTVFLNSNSKMFTSLMKNKDRIVSVWDNYSPDSNDSGSNTAIVQLEVGDNVYVKLYEERQIFEDGTGYTSFCGFLLFPS</sequence>
<gene>
    <name evidence="6" type="primary">C1QL2</name>
    <name evidence="6" type="ORF">AOXY_G3521</name>
</gene>
<dbReference type="Proteomes" id="UP001230051">
    <property type="component" value="Unassembled WGS sequence"/>
</dbReference>
<dbReference type="InterPro" id="IPR050822">
    <property type="entry name" value="Cerebellin_Synaptic_Org"/>
</dbReference>
<evidence type="ECO:0000256" key="1">
    <source>
        <dbReference type="ARBA" id="ARBA00004613"/>
    </source>
</evidence>
<dbReference type="SMART" id="SM00110">
    <property type="entry name" value="C1Q"/>
    <property type="match status" value="1"/>
</dbReference>
<dbReference type="PRINTS" id="PR00007">
    <property type="entry name" value="COMPLEMNTC1Q"/>
</dbReference>
<dbReference type="Pfam" id="PF00386">
    <property type="entry name" value="C1q"/>
    <property type="match status" value="1"/>
</dbReference>
<feature type="domain" description="C1q" evidence="5">
    <location>
        <begin position="61"/>
        <end position="197"/>
    </location>
</feature>
<protein>
    <submittedName>
        <fullName evidence="6">Complement C1q-like protein 2</fullName>
    </submittedName>
</protein>